<reference evidence="1" key="1">
    <citation type="submission" date="2023-04" db="EMBL/GenBank/DDBJ databases">
        <title>Draft Genome sequencing of Naganishia species isolated from polar environments using Oxford Nanopore Technology.</title>
        <authorList>
            <person name="Leo P."/>
            <person name="Venkateswaran K."/>
        </authorList>
    </citation>
    <scope>NUCLEOTIDE SEQUENCE</scope>
    <source>
        <strain evidence="1">MNA-CCFEE 5262</strain>
    </source>
</reference>
<dbReference type="EMBL" id="JASBWS010000019">
    <property type="protein sequence ID" value="KAJ9111288.1"/>
    <property type="molecule type" value="Genomic_DNA"/>
</dbReference>
<dbReference type="Proteomes" id="UP001230649">
    <property type="component" value="Unassembled WGS sequence"/>
</dbReference>
<sequence>MRRFRAQDIDLQSHDNLLLGGSRGGVSWQWESRIANGTGDPAIALPGTPDVLSTSSAPSFDLCSVETVEMGHHFPISPIHTSHPERL</sequence>
<accession>A0ACC2WIR0</accession>
<keyword evidence="2" id="KW-1185">Reference proteome</keyword>
<evidence type="ECO:0000313" key="1">
    <source>
        <dbReference type="EMBL" id="KAJ9111288.1"/>
    </source>
</evidence>
<proteinExistence type="predicted"/>
<protein>
    <submittedName>
        <fullName evidence="1">Uncharacterized protein</fullName>
    </submittedName>
</protein>
<name>A0ACC2WIR0_9TREE</name>
<gene>
    <name evidence="1" type="ORF">QFC20_002579</name>
</gene>
<evidence type="ECO:0000313" key="2">
    <source>
        <dbReference type="Proteomes" id="UP001230649"/>
    </source>
</evidence>
<comment type="caution">
    <text evidence="1">The sequence shown here is derived from an EMBL/GenBank/DDBJ whole genome shotgun (WGS) entry which is preliminary data.</text>
</comment>
<organism evidence="1 2">
    <name type="scientific">Naganishia adeliensis</name>
    <dbReference type="NCBI Taxonomy" id="92952"/>
    <lineage>
        <taxon>Eukaryota</taxon>
        <taxon>Fungi</taxon>
        <taxon>Dikarya</taxon>
        <taxon>Basidiomycota</taxon>
        <taxon>Agaricomycotina</taxon>
        <taxon>Tremellomycetes</taxon>
        <taxon>Filobasidiales</taxon>
        <taxon>Filobasidiaceae</taxon>
        <taxon>Naganishia</taxon>
    </lineage>
</organism>